<feature type="chain" id="PRO_5024840250" evidence="1">
    <location>
        <begin position="18"/>
        <end position="463"/>
    </location>
</feature>
<dbReference type="EMBL" id="ML735316">
    <property type="protein sequence ID" value="KAE8386225.1"/>
    <property type="molecule type" value="Genomic_DNA"/>
</dbReference>
<dbReference type="PANTHER" id="PTHR10900:SF125">
    <property type="entry name" value="FAS1 DOMAIN-CONTAINING PROTEIN YLR001C"/>
    <property type="match status" value="1"/>
</dbReference>
<accession>A0A5N7BWL5</accession>
<dbReference type="SUPFAM" id="SSF82153">
    <property type="entry name" value="FAS1 domain"/>
    <property type="match status" value="2"/>
</dbReference>
<evidence type="ECO:0000313" key="3">
    <source>
        <dbReference type="EMBL" id="KAE8386225.1"/>
    </source>
</evidence>
<dbReference type="PROSITE" id="PS50213">
    <property type="entry name" value="FAS1"/>
    <property type="match status" value="2"/>
</dbReference>
<evidence type="ECO:0000259" key="2">
    <source>
        <dbReference type="PROSITE" id="PS50213"/>
    </source>
</evidence>
<keyword evidence="1" id="KW-0732">Signal</keyword>
<gene>
    <name evidence="3" type="ORF">BDV23DRAFT_7806</name>
</gene>
<dbReference type="OrthoDB" id="7700931at2759"/>
<dbReference type="AlphaFoldDB" id="A0A5N7BWL5"/>
<organism evidence="3">
    <name type="scientific">Petromyces alliaceus</name>
    <name type="common">Aspergillus alliaceus</name>
    <dbReference type="NCBI Taxonomy" id="209559"/>
    <lineage>
        <taxon>Eukaryota</taxon>
        <taxon>Fungi</taxon>
        <taxon>Dikarya</taxon>
        <taxon>Ascomycota</taxon>
        <taxon>Pezizomycotina</taxon>
        <taxon>Eurotiomycetes</taxon>
        <taxon>Eurotiomycetidae</taxon>
        <taxon>Eurotiales</taxon>
        <taxon>Aspergillaceae</taxon>
        <taxon>Aspergillus</taxon>
        <taxon>Aspergillus subgen. Circumdati</taxon>
    </lineage>
</organism>
<dbReference type="Gene3D" id="2.30.180.10">
    <property type="entry name" value="FAS1 domain"/>
    <property type="match status" value="2"/>
</dbReference>
<name>A0A5N7BWL5_PETAA</name>
<dbReference type="SMART" id="SM00554">
    <property type="entry name" value="FAS1"/>
    <property type="match status" value="2"/>
</dbReference>
<reference evidence="3" key="1">
    <citation type="submission" date="2019-04" db="EMBL/GenBank/DDBJ databases">
        <title>Friends and foes A comparative genomics studyof 23 Aspergillus species from section Flavi.</title>
        <authorList>
            <consortium name="DOE Joint Genome Institute"/>
            <person name="Kjaerbolling I."/>
            <person name="Vesth T."/>
            <person name="Frisvad J.C."/>
            <person name="Nybo J.L."/>
            <person name="Theobald S."/>
            <person name="Kildgaard S."/>
            <person name="Isbrandt T."/>
            <person name="Kuo A."/>
            <person name="Sato A."/>
            <person name="Lyhne E.K."/>
            <person name="Kogle M.E."/>
            <person name="Wiebenga A."/>
            <person name="Kun R.S."/>
            <person name="Lubbers R.J."/>
            <person name="Makela M.R."/>
            <person name="Barry K."/>
            <person name="Chovatia M."/>
            <person name="Clum A."/>
            <person name="Daum C."/>
            <person name="Haridas S."/>
            <person name="He G."/>
            <person name="LaButti K."/>
            <person name="Lipzen A."/>
            <person name="Mondo S."/>
            <person name="Riley R."/>
            <person name="Salamov A."/>
            <person name="Simmons B.A."/>
            <person name="Magnuson J.K."/>
            <person name="Henrissat B."/>
            <person name="Mortensen U.H."/>
            <person name="Larsen T.O."/>
            <person name="Devries R.P."/>
            <person name="Grigoriev I.V."/>
            <person name="Machida M."/>
            <person name="Baker S.E."/>
            <person name="Andersen M.R."/>
        </authorList>
    </citation>
    <scope>NUCLEOTIDE SEQUENCE [LARGE SCALE GENOMIC DNA]</scope>
    <source>
        <strain evidence="3">IBT 14317</strain>
    </source>
</reference>
<dbReference type="Proteomes" id="UP000326877">
    <property type="component" value="Unassembled WGS sequence"/>
</dbReference>
<dbReference type="PANTHER" id="PTHR10900">
    <property type="entry name" value="PERIOSTIN-RELATED"/>
    <property type="match status" value="1"/>
</dbReference>
<protein>
    <submittedName>
        <fullName evidence="3">FAS1 domain-containing protein</fullName>
    </submittedName>
</protein>
<evidence type="ECO:0000256" key="1">
    <source>
        <dbReference type="SAM" id="SignalP"/>
    </source>
</evidence>
<dbReference type="InterPro" id="IPR036378">
    <property type="entry name" value="FAS1_dom_sf"/>
</dbReference>
<feature type="signal peptide" evidence="1">
    <location>
        <begin position="1"/>
        <end position="17"/>
    </location>
</feature>
<proteinExistence type="predicted"/>
<dbReference type="InterPro" id="IPR000782">
    <property type="entry name" value="FAS1_domain"/>
</dbReference>
<feature type="domain" description="FAS1" evidence="2">
    <location>
        <begin position="110"/>
        <end position="250"/>
    </location>
</feature>
<feature type="domain" description="FAS1" evidence="2">
    <location>
        <begin position="254"/>
        <end position="410"/>
    </location>
</feature>
<dbReference type="InterPro" id="IPR050904">
    <property type="entry name" value="Adhesion/Biosynth-related"/>
</dbReference>
<sequence>MKVPFWLVAVTSSLTTAFVIPNYRQTLHDLEVVDGDINENADFDDIPTAVYYDTALDIEETLDDTLSYLDTLHTIADSYFNNPFDDDEECLPEDIADLPHLRPPHHPPSDKTIYELITESKYTTILAKLIKDDEELTHLLNSTNTNHTLFAPTDDAFKQIRHHPDHKPSKELIRAVIKYHLVPGLHDTSSIFHTHTLPTLLQDPSLGTNLPQRLAARVGWRGLTLNFYSHIVAPDIAGTNGLIHAVSAPLLPPPSTQTLLDIVPTQFSTFNLGLLKTGLSSFLTTDSKSKGLTVFAPSNTAFQRLGFKINAFLFSPVGEKYLRTLLQYHVVPGRTLYSDVIYTEKGEIKPFGVKGVKHLDLPTLLGDRMVGVDVVRFGPYASLKVNGVQKVGFADALAEDGNVHIVDRVLIPPKRVVDAVEEWEEEDELSVEDLKSRLAEWVKVDEDEDEDEGSELWTHGFEL</sequence>
<dbReference type="Pfam" id="PF02469">
    <property type="entry name" value="Fasciclin"/>
    <property type="match status" value="2"/>
</dbReference>